<dbReference type="InterPro" id="IPR022048">
    <property type="entry name" value="Envelope_fusion-like"/>
</dbReference>
<sequence length="656" mass="73598">MACVLACIIVLFGCVNATSLINFEPIDDSAGLMFERIGALRHVTERRFLFVQTIDYDPLLQELTKISDFVRDTRNNATGCPIIKLVKPGKPHATSNRINKHLASLTQINSDFVSYTVNSADPTNNEVDIEFDYVDTRQQDTIFADAHNPPHWSTVGAADIKALLAAPPPRHHAKVLPPISTANVTDKYLEYEACMDGNRSAENECVYLTEMHNVMSRKLADAASFAYTLDRLIKQTRRNKLNTTNNVLDDGALLREMRQLIKGLAAHNLSWVVNFEREMNARFDLSQAYKLHLYADKNTVVLCIAMPLVDTAALQYSLYRVATVPFCRGTMCLMMVPAASHVAVTDTRNFYTQVPVEFTTRCKQFSGYNEFLCPASPRVATFNSGVCEIEMFMGRFANNIDSLCDVRVADNNAKQVLLGILVNNRKWIYAFSSSATINYSCDGHYAAVVNVPAGVGVVTAQPLLTCSVRVNRNALVFNVDTRSYATDSRSYWPRRRFDYNNYVDASLLMQTSTPFANAVADLSVQQLKTLRSRFYIRDYTTPPNRFFSPRRNDVNAPELPVQNEHNIVVLVSVLLGVGAFSVLCVIGAYCAFKRHFMHKRCSVVVSFSNDDHQPMVAISNSARAGVHIDVPQNNAPKYEKAFLFPMEIERTNNKFV</sequence>
<reference evidence="2 3" key="1">
    <citation type="journal article" date="2014" name="Genome Announc.">
        <title>Genome Sequence of an Alphabaculovirus Isolated from Choristoneura murinana.</title>
        <authorList>
            <person name="Rohrmann G.F."/>
            <person name="Erlandson M.A."/>
            <person name="Theilmann D.A."/>
        </authorList>
    </citation>
    <scope>NUCLEOTIDE SEQUENCE [LARGE SCALE GENOMIC DNA]</scope>
    <source>
        <strain evidence="2 3">Darmstadt</strain>
    </source>
</reference>
<organism evidence="2 3">
    <name type="scientific">Choristoneura murinana nucleopolyhedrovirus</name>
    <dbReference type="NCBI Taxonomy" id="1987479"/>
    <lineage>
        <taxon>Viruses</taxon>
        <taxon>Viruses incertae sedis</taxon>
        <taxon>Naldaviricetes</taxon>
        <taxon>Lefavirales</taxon>
        <taxon>Baculoviridae</taxon>
        <taxon>Alphabaculovirus</taxon>
        <taxon>Alphabaculovirus chomurinanae</taxon>
    </lineage>
</organism>
<evidence type="ECO:0000313" key="2">
    <source>
        <dbReference type="EMBL" id="AHD25615.1"/>
    </source>
</evidence>
<accession>V9XTN0</accession>
<feature type="transmembrane region" description="Helical" evidence="1">
    <location>
        <begin position="567"/>
        <end position="592"/>
    </location>
</feature>
<keyword evidence="3" id="KW-1185">Reference proteome</keyword>
<protein>
    <submittedName>
        <fullName evidence="2">Fusion protein</fullName>
    </submittedName>
</protein>
<dbReference type="Pfam" id="PF12259">
    <property type="entry name" value="Baculo_F"/>
    <property type="match status" value="1"/>
</dbReference>
<evidence type="ECO:0000313" key="3">
    <source>
        <dbReference type="Proteomes" id="UP000203482"/>
    </source>
</evidence>
<keyword evidence="1" id="KW-0812">Transmembrane</keyword>
<dbReference type="KEGG" id="vg:18126205"/>
<dbReference type="OrthoDB" id="2143at10239"/>
<dbReference type="EMBL" id="KF894742">
    <property type="protein sequence ID" value="AHD25615.1"/>
    <property type="molecule type" value="Genomic_DNA"/>
</dbReference>
<gene>
    <name evidence="2" type="ORF">chmu129</name>
</gene>
<evidence type="ECO:0000256" key="1">
    <source>
        <dbReference type="SAM" id="Phobius"/>
    </source>
</evidence>
<dbReference type="GeneID" id="18126205"/>
<name>V9XTN0_9ABAC</name>
<dbReference type="RefSeq" id="YP_008992221.1">
    <property type="nucleotide sequence ID" value="NC_023177.1"/>
</dbReference>
<keyword evidence="1" id="KW-1133">Transmembrane helix</keyword>
<dbReference type="Proteomes" id="UP000203482">
    <property type="component" value="Segment"/>
</dbReference>
<proteinExistence type="predicted"/>
<keyword evidence="1" id="KW-0472">Membrane</keyword>